<evidence type="ECO:0000313" key="2">
    <source>
        <dbReference type="Proteomes" id="UP000075883"/>
    </source>
</evidence>
<reference evidence="2" key="1">
    <citation type="submission" date="2013-09" db="EMBL/GenBank/DDBJ databases">
        <title>The Genome Sequence of Anopheles culicifacies species A.</title>
        <authorList>
            <consortium name="The Broad Institute Genomics Platform"/>
            <person name="Neafsey D.E."/>
            <person name="Besansky N."/>
            <person name="Howell P."/>
            <person name="Walton C."/>
            <person name="Young S.K."/>
            <person name="Zeng Q."/>
            <person name="Gargeya S."/>
            <person name="Fitzgerald M."/>
            <person name="Haas B."/>
            <person name="Abouelleil A."/>
            <person name="Allen A.W."/>
            <person name="Alvarado L."/>
            <person name="Arachchi H.M."/>
            <person name="Berlin A.M."/>
            <person name="Chapman S.B."/>
            <person name="Gainer-Dewar J."/>
            <person name="Goldberg J."/>
            <person name="Griggs A."/>
            <person name="Gujja S."/>
            <person name="Hansen M."/>
            <person name="Howarth C."/>
            <person name="Imamovic A."/>
            <person name="Ireland A."/>
            <person name="Larimer J."/>
            <person name="McCowan C."/>
            <person name="Murphy C."/>
            <person name="Pearson M."/>
            <person name="Poon T.W."/>
            <person name="Priest M."/>
            <person name="Roberts A."/>
            <person name="Saif S."/>
            <person name="Shea T."/>
            <person name="Sisk P."/>
            <person name="Sykes S."/>
            <person name="Wortman J."/>
            <person name="Nusbaum C."/>
            <person name="Birren B."/>
        </authorList>
    </citation>
    <scope>NUCLEOTIDE SEQUENCE [LARGE SCALE GENOMIC DNA]</scope>
    <source>
        <strain evidence="2">A-37</strain>
    </source>
</reference>
<dbReference type="EnsemblMetazoa" id="ACUA003095-RA">
    <property type="protein sequence ID" value="ACUA003095-PA"/>
    <property type="gene ID" value="ACUA003095"/>
</dbReference>
<dbReference type="InterPro" id="IPR027417">
    <property type="entry name" value="P-loop_NTPase"/>
</dbReference>
<protein>
    <submittedName>
        <fullName evidence="1">Uncharacterized protein</fullName>
    </submittedName>
</protein>
<name>A0A182LVM9_9DIPT</name>
<proteinExistence type="predicted"/>
<reference evidence="1" key="2">
    <citation type="submission" date="2020-05" db="UniProtKB">
        <authorList>
            <consortium name="EnsemblMetazoa"/>
        </authorList>
    </citation>
    <scope>IDENTIFICATION</scope>
    <source>
        <strain evidence="1">A-37</strain>
    </source>
</reference>
<dbReference type="EMBL" id="AXCM01002808">
    <property type="status" value="NOT_ANNOTATED_CDS"/>
    <property type="molecule type" value="Genomic_DNA"/>
</dbReference>
<accession>A0A182LVM9</accession>
<dbReference type="Proteomes" id="UP000075883">
    <property type="component" value="Unassembled WGS sequence"/>
</dbReference>
<dbReference type="Gene3D" id="3.40.50.300">
    <property type="entry name" value="P-loop containing nucleotide triphosphate hydrolases"/>
    <property type="match status" value="1"/>
</dbReference>
<dbReference type="AlphaFoldDB" id="A0A182LVM9"/>
<sequence>MLQKERPPNIEEYIAEHVVAISKKYCQINTYVSLDDNAVSATDLVTQHERKFDCFGKALGCGSLENVHTSELVTSIVQHRLLQPDCLQSGWLLVDYPNNADDVNNFFQMLITPKM</sequence>
<evidence type="ECO:0000313" key="1">
    <source>
        <dbReference type="EnsemblMetazoa" id="ACUA003095-PA"/>
    </source>
</evidence>
<keyword evidence="2" id="KW-1185">Reference proteome</keyword>
<dbReference type="VEuPathDB" id="VectorBase:ACUA003095"/>
<organism evidence="1 2">
    <name type="scientific">Anopheles culicifacies</name>
    <dbReference type="NCBI Taxonomy" id="139723"/>
    <lineage>
        <taxon>Eukaryota</taxon>
        <taxon>Metazoa</taxon>
        <taxon>Ecdysozoa</taxon>
        <taxon>Arthropoda</taxon>
        <taxon>Hexapoda</taxon>
        <taxon>Insecta</taxon>
        <taxon>Pterygota</taxon>
        <taxon>Neoptera</taxon>
        <taxon>Endopterygota</taxon>
        <taxon>Diptera</taxon>
        <taxon>Nematocera</taxon>
        <taxon>Culicoidea</taxon>
        <taxon>Culicidae</taxon>
        <taxon>Anophelinae</taxon>
        <taxon>Anopheles</taxon>
        <taxon>culicifacies species complex</taxon>
    </lineage>
</organism>